<evidence type="ECO:0000313" key="3">
    <source>
        <dbReference type="Proteomes" id="UP000591131"/>
    </source>
</evidence>
<name>A0A7J6LWT2_PERCH</name>
<reference evidence="2 3" key="1">
    <citation type="submission" date="2020-04" db="EMBL/GenBank/DDBJ databases">
        <title>Perkinsus chesapeaki whole genome sequence.</title>
        <authorList>
            <person name="Bogema D.R."/>
        </authorList>
    </citation>
    <scope>NUCLEOTIDE SEQUENCE [LARGE SCALE GENOMIC DNA]</scope>
    <source>
        <strain evidence="2">ATCC PRA-425</strain>
    </source>
</reference>
<comment type="caution">
    <text evidence="2">The sequence shown here is derived from an EMBL/GenBank/DDBJ whole genome shotgun (WGS) entry which is preliminary data.</text>
</comment>
<dbReference type="AlphaFoldDB" id="A0A7J6LWT2"/>
<dbReference type="EMBL" id="JAAPAO010000307">
    <property type="protein sequence ID" value="KAF4663759.1"/>
    <property type="molecule type" value="Genomic_DNA"/>
</dbReference>
<evidence type="ECO:0000256" key="1">
    <source>
        <dbReference type="SAM" id="MobiDB-lite"/>
    </source>
</evidence>
<evidence type="ECO:0000313" key="2">
    <source>
        <dbReference type="EMBL" id="KAF4663759.1"/>
    </source>
</evidence>
<gene>
    <name evidence="2" type="ORF">FOL47_005570</name>
</gene>
<organism evidence="2 3">
    <name type="scientific">Perkinsus chesapeaki</name>
    <name type="common">Clam parasite</name>
    <name type="synonym">Perkinsus andrewsi</name>
    <dbReference type="NCBI Taxonomy" id="330153"/>
    <lineage>
        <taxon>Eukaryota</taxon>
        <taxon>Sar</taxon>
        <taxon>Alveolata</taxon>
        <taxon>Perkinsozoa</taxon>
        <taxon>Perkinsea</taxon>
        <taxon>Perkinsida</taxon>
        <taxon>Perkinsidae</taxon>
        <taxon>Perkinsus</taxon>
    </lineage>
</organism>
<feature type="compositionally biased region" description="Basic and acidic residues" evidence="1">
    <location>
        <begin position="125"/>
        <end position="134"/>
    </location>
</feature>
<feature type="region of interest" description="Disordered" evidence="1">
    <location>
        <begin position="124"/>
        <end position="149"/>
    </location>
</feature>
<dbReference type="Proteomes" id="UP000591131">
    <property type="component" value="Unassembled WGS sequence"/>
</dbReference>
<sequence>MAESSTDNNVNDLAVSMAEHSEGSPVENRKAGYKQAEHVHKVVTPIIDLVVSTCFNRTKTLMSSDDERERERVDKPEFKLELIEECIHTICDKYDVPDDRRPKPMGVSAADIKAMEESIAALQKQIDEEKEMRELKRKPKSQPQPKEES</sequence>
<keyword evidence="3" id="KW-1185">Reference proteome</keyword>
<protein>
    <submittedName>
        <fullName evidence="2">Uncharacterized protein</fullName>
    </submittedName>
</protein>
<accession>A0A7J6LWT2</accession>
<proteinExistence type="predicted"/>